<dbReference type="SUPFAM" id="SSF50156">
    <property type="entry name" value="PDZ domain-like"/>
    <property type="match status" value="1"/>
</dbReference>
<sequence length="723" mass="81429">MNHWSGSQALVCLRLPPLPRPLPRAGAGERTRGGSAARQGRGEFFFFSFLRVGPSLEIRARGVINSWVHSTLKFLRVLPAHQEVLGQRAPRAAPAAARPCLVPPGDGGREASGRTSRRGSCHYRRTRKHRTEVPIISSPCPSWLSVGPEAMGISNGWFSDRWRRVNFALRALYHLATHNKRMKEQVALELQFVNSNLQLLKEQLAELNSSVEVYQGTQSKGNIPMIPLGLKETKEIDFREPFKDFILEHYSEEPDKYDEPITEFMDLRGAMRTPERDDSGVGLLFEYFNQLYFIDRRFFPPDRSLGIYFEWYDSLTGTPSCQRTVAFEKACVLFNLGALYTQLGARHDRTSAAGLDAAVNNFLRAAGMFRYLHDTFTNAPSKDLSPEILDMLIHLMLAQARECLHEKALLGHSEDFETVVELSQEAANVAQEYAQVLKTISDPAVKGYVPASWISLVHIKADYYRACSHYHIAEALLTLPCSIKEEEHIGMRVREALQYFHLQPSNNTTTIDITVPSCRRERTILGLAHCREAVLVHEEAMRQHRMCRDLKKKSVLAEVLQIGHETAVHLLDLYVEEEDLLNILDPPPISPATKVQLSLTTPDFSQHRVEDLFKLLGPVAVFSAKHQWSAPRPIKLTRTPTQGFGFSVRGDAPVVIAGVDRNSLAERAGINEGDLVVCIGTRDVKWMPHDEVVGLIREAGNTLNLTLVTPCDKTYYKLPKKHC</sequence>
<dbReference type="EMBL" id="QCYY01000610">
    <property type="protein sequence ID" value="ROT83989.1"/>
    <property type="molecule type" value="Genomic_DNA"/>
</dbReference>
<evidence type="ECO:0000256" key="1">
    <source>
        <dbReference type="SAM" id="Coils"/>
    </source>
</evidence>
<organism evidence="5 6">
    <name type="scientific">Penaeus vannamei</name>
    <name type="common">Whiteleg shrimp</name>
    <name type="synonym">Litopenaeus vannamei</name>
    <dbReference type="NCBI Taxonomy" id="6689"/>
    <lineage>
        <taxon>Eukaryota</taxon>
        <taxon>Metazoa</taxon>
        <taxon>Ecdysozoa</taxon>
        <taxon>Arthropoda</taxon>
        <taxon>Crustacea</taxon>
        <taxon>Multicrustacea</taxon>
        <taxon>Malacostraca</taxon>
        <taxon>Eumalacostraca</taxon>
        <taxon>Eucarida</taxon>
        <taxon>Decapoda</taxon>
        <taxon>Dendrobranchiata</taxon>
        <taxon>Penaeoidea</taxon>
        <taxon>Penaeidae</taxon>
        <taxon>Penaeus</taxon>
    </lineage>
</organism>
<evidence type="ECO:0000313" key="5">
    <source>
        <dbReference type="EMBL" id="ROT83989.1"/>
    </source>
</evidence>
<dbReference type="PROSITE" id="PS50106">
    <property type="entry name" value="PDZ"/>
    <property type="match status" value="1"/>
</dbReference>
<dbReference type="SMART" id="SM00228">
    <property type="entry name" value="PDZ"/>
    <property type="match status" value="1"/>
</dbReference>
<protein>
    <submittedName>
        <fullName evidence="5">Putative rhophilin-2 isoform X1</fullName>
    </submittedName>
</protein>
<feature type="domain" description="BRO1" evidence="4">
    <location>
        <begin position="224"/>
        <end position="619"/>
    </location>
</feature>
<dbReference type="AlphaFoldDB" id="A0A3R7PVM3"/>
<dbReference type="CDD" id="cd09244">
    <property type="entry name" value="BRO1_Rhophilin"/>
    <property type="match status" value="1"/>
</dbReference>
<dbReference type="PANTHER" id="PTHR23031">
    <property type="entry name" value="RHOPHILIN"/>
    <property type="match status" value="1"/>
</dbReference>
<reference evidence="5 6" key="2">
    <citation type="submission" date="2019-01" db="EMBL/GenBank/DDBJ databases">
        <title>The decoding of complex shrimp genome reveals the adaptation for benthos swimmer, frequently molting mechanism and breeding impact on genome.</title>
        <authorList>
            <person name="Sun Y."/>
            <person name="Gao Y."/>
            <person name="Yu Y."/>
        </authorList>
    </citation>
    <scope>NUCLEOTIDE SEQUENCE [LARGE SCALE GENOMIC DNA]</scope>
    <source>
        <tissue evidence="5">Muscle</tissue>
    </source>
</reference>
<dbReference type="STRING" id="6689.A0A3R7PVM3"/>
<dbReference type="PROSITE" id="PS51180">
    <property type="entry name" value="BRO1"/>
    <property type="match status" value="1"/>
</dbReference>
<dbReference type="InterPro" id="IPR047138">
    <property type="entry name" value="RHPN1_2"/>
</dbReference>
<dbReference type="InterPro" id="IPR036034">
    <property type="entry name" value="PDZ_sf"/>
</dbReference>
<name>A0A3R7PVM3_PENVA</name>
<feature type="coiled-coil region" evidence="1">
    <location>
        <begin position="183"/>
        <end position="217"/>
    </location>
</feature>
<evidence type="ECO:0000256" key="2">
    <source>
        <dbReference type="SAM" id="MobiDB-lite"/>
    </source>
</evidence>
<gene>
    <name evidence="5" type="ORF">C7M84_022831</name>
</gene>
<dbReference type="InterPro" id="IPR038499">
    <property type="entry name" value="BRO1_sf"/>
</dbReference>
<dbReference type="Gene3D" id="1.10.287.160">
    <property type="entry name" value="HR1 repeat"/>
    <property type="match status" value="1"/>
</dbReference>
<accession>A0A3R7PVM3</accession>
<dbReference type="GO" id="GO:0051497">
    <property type="term" value="P:negative regulation of stress fiber assembly"/>
    <property type="evidence" value="ECO:0007669"/>
    <property type="project" value="TreeGrafter"/>
</dbReference>
<evidence type="ECO:0000259" key="4">
    <source>
        <dbReference type="PROSITE" id="PS51180"/>
    </source>
</evidence>
<dbReference type="InterPro" id="IPR004328">
    <property type="entry name" value="BRO1_dom"/>
</dbReference>
<keyword evidence="1" id="KW-0175">Coiled coil</keyword>
<evidence type="ECO:0000313" key="6">
    <source>
        <dbReference type="Proteomes" id="UP000283509"/>
    </source>
</evidence>
<reference evidence="5 6" key="1">
    <citation type="submission" date="2018-04" db="EMBL/GenBank/DDBJ databases">
        <authorList>
            <person name="Zhang X."/>
            <person name="Yuan J."/>
            <person name="Li F."/>
            <person name="Xiang J."/>
        </authorList>
    </citation>
    <scope>NUCLEOTIDE SEQUENCE [LARGE SCALE GENOMIC DNA]</scope>
    <source>
        <tissue evidence="5">Muscle</tissue>
    </source>
</reference>
<feature type="domain" description="PDZ" evidence="3">
    <location>
        <begin position="633"/>
        <end position="711"/>
    </location>
</feature>
<evidence type="ECO:0000259" key="3">
    <source>
        <dbReference type="PROSITE" id="PS50106"/>
    </source>
</evidence>
<dbReference type="Pfam" id="PF03097">
    <property type="entry name" value="BRO1"/>
    <property type="match status" value="1"/>
</dbReference>
<dbReference type="InterPro" id="IPR001478">
    <property type="entry name" value="PDZ"/>
</dbReference>
<dbReference type="Gene3D" id="2.30.42.10">
    <property type="match status" value="1"/>
</dbReference>
<proteinExistence type="predicted"/>
<dbReference type="PANTHER" id="PTHR23031:SF15">
    <property type="entry name" value="LD12055P"/>
    <property type="match status" value="1"/>
</dbReference>
<dbReference type="SMART" id="SM01041">
    <property type="entry name" value="BRO1"/>
    <property type="match status" value="1"/>
</dbReference>
<dbReference type="Gene3D" id="1.25.40.280">
    <property type="entry name" value="alix/aip1 like domains"/>
    <property type="match status" value="1"/>
</dbReference>
<dbReference type="OrthoDB" id="64867at2759"/>
<comment type="caution">
    <text evidence="5">The sequence shown here is derived from an EMBL/GenBank/DDBJ whole genome shotgun (WGS) entry which is preliminary data.</text>
</comment>
<dbReference type="Proteomes" id="UP000283509">
    <property type="component" value="Unassembled WGS sequence"/>
</dbReference>
<keyword evidence="6" id="KW-1185">Reference proteome</keyword>
<dbReference type="Pfam" id="PF00595">
    <property type="entry name" value="PDZ"/>
    <property type="match status" value="1"/>
</dbReference>
<feature type="region of interest" description="Disordered" evidence="2">
    <location>
        <begin position="95"/>
        <end position="123"/>
    </location>
</feature>